<dbReference type="PROSITE" id="PS51130">
    <property type="entry name" value="PDXT_SNO_2"/>
    <property type="match status" value="1"/>
</dbReference>
<dbReference type="PANTHER" id="PTHR31559:SF0">
    <property type="entry name" value="PYRIDOXAL 5'-PHOSPHATE SYNTHASE SUBUNIT SNO1-RELATED"/>
    <property type="match status" value="1"/>
</dbReference>
<evidence type="ECO:0000256" key="2">
    <source>
        <dbReference type="ARBA" id="ARBA00022962"/>
    </source>
</evidence>
<evidence type="ECO:0000256" key="1">
    <source>
        <dbReference type="ARBA" id="ARBA00022898"/>
    </source>
</evidence>
<accession>A0A6V8P5G4</accession>
<organism evidence="3 4">
    <name type="scientific">Candidatus Hakubella thermalkaliphila</name>
    <dbReference type="NCBI Taxonomy" id="2754717"/>
    <lineage>
        <taxon>Bacteria</taxon>
        <taxon>Bacillati</taxon>
        <taxon>Actinomycetota</taxon>
        <taxon>Actinomycetota incertae sedis</taxon>
        <taxon>Candidatus Hakubellales</taxon>
        <taxon>Candidatus Hakubellaceae</taxon>
        <taxon>Candidatus Hakubella</taxon>
    </lineage>
</organism>
<reference evidence="3 4" key="1">
    <citation type="journal article" date="2020" name="Front. Microbiol.">
        <title>Single-cell genomics of novel Actinobacteria with the Wood-Ljungdahl pathway discovered in a serpentinizing system.</title>
        <authorList>
            <person name="Merino N."/>
            <person name="Kawai M."/>
            <person name="Boyd E.S."/>
            <person name="Colman D.R."/>
            <person name="McGlynn S.E."/>
            <person name="Nealson K.H."/>
            <person name="Kurokawa K."/>
            <person name="Hongoh Y."/>
        </authorList>
    </citation>
    <scope>NUCLEOTIDE SEQUENCE [LARGE SCALE GENOMIC DNA]</scope>
    <source>
        <strain evidence="3 4">S25</strain>
    </source>
</reference>
<dbReference type="InterPro" id="IPR002161">
    <property type="entry name" value="PdxT/SNO"/>
</dbReference>
<dbReference type="EMBL" id="BLRX01000315">
    <property type="protein sequence ID" value="GFP26016.1"/>
    <property type="molecule type" value="Genomic_DNA"/>
</dbReference>
<dbReference type="GO" id="GO:0042823">
    <property type="term" value="P:pyridoxal phosphate biosynthetic process"/>
    <property type="evidence" value="ECO:0007669"/>
    <property type="project" value="InterPro"/>
</dbReference>
<dbReference type="InterPro" id="IPR029062">
    <property type="entry name" value="Class_I_gatase-like"/>
</dbReference>
<dbReference type="Gene3D" id="3.40.50.880">
    <property type="match status" value="1"/>
</dbReference>
<dbReference type="Pfam" id="PF01174">
    <property type="entry name" value="SNO"/>
    <property type="match status" value="1"/>
</dbReference>
<name>A0A6V8P5G4_9ACTN</name>
<dbReference type="PANTHER" id="PTHR31559">
    <property type="entry name" value="PYRIDOXAL 5'-PHOSPHATE SYNTHASE SUBUNIT SNO"/>
    <property type="match status" value="1"/>
</dbReference>
<dbReference type="NCBIfam" id="TIGR03800">
    <property type="entry name" value="PLP_synth_Pdx2"/>
    <property type="match status" value="1"/>
</dbReference>
<dbReference type="AlphaFoldDB" id="A0A6V8P5G4"/>
<gene>
    <name evidence="3" type="ORF">HKBW3S25_01502</name>
</gene>
<sequence length="102" mass="11275">MEPILQLIDRDKAVYGTCAGLILLAARVEGSEQFLLGRMDISVARNAFGRQRESFEQKLSIPVLGKEPFPAVFIRAPLIKAYGSKVQVLARCNDEVVAARQD</sequence>
<dbReference type="Proteomes" id="UP000543224">
    <property type="component" value="Unassembled WGS sequence"/>
</dbReference>
<dbReference type="GO" id="GO:1903600">
    <property type="term" value="C:glutaminase complex"/>
    <property type="evidence" value="ECO:0007669"/>
    <property type="project" value="TreeGrafter"/>
</dbReference>
<dbReference type="GO" id="GO:0004359">
    <property type="term" value="F:glutaminase activity"/>
    <property type="evidence" value="ECO:0007669"/>
    <property type="project" value="InterPro"/>
</dbReference>
<keyword evidence="2" id="KW-0315">Glutamine amidotransferase</keyword>
<comment type="caution">
    <text evidence="3">The sequence shown here is derived from an EMBL/GenBank/DDBJ whole genome shotgun (WGS) entry which is preliminary data.</text>
</comment>
<feature type="non-terminal residue" evidence="3">
    <location>
        <position position="102"/>
    </location>
</feature>
<keyword evidence="1" id="KW-0663">Pyridoxal phosphate</keyword>
<dbReference type="GO" id="GO:0005829">
    <property type="term" value="C:cytosol"/>
    <property type="evidence" value="ECO:0007669"/>
    <property type="project" value="TreeGrafter"/>
</dbReference>
<evidence type="ECO:0000313" key="4">
    <source>
        <dbReference type="Proteomes" id="UP000543224"/>
    </source>
</evidence>
<proteinExistence type="predicted"/>
<protein>
    <submittedName>
        <fullName evidence="3">5'-phosphate synthase pdxT subunit</fullName>
    </submittedName>
</protein>
<dbReference type="SUPFAM" id="SSF52317">
    <property type="entry name" value="Class I glutamine amidotransferase-like"/>
    <property type="match status" value="1"/>
</dbReference>
<dbReference type="GO" id="GO:0008614">
    <property type="term" value="P:pyridoxine metabolic process"/>
    <property type="evidence" value="ECO:0007669"/>
    <property type="project" value="TreeGrafter"/>
</dbReference>
<evidence type="ECO:0000313" key="3">
    <source>
        <dbReference type="EMBL" id="GFP26016.1"/>
    </source>
</evidence>